<dbReference type="InterPro" id="IPR016064">
    <property type="entry name" value="NAD/diacylglycerol_kinase_sf"/>
</dbReference>
<keyword evidence="10" id="KW-0443">Lipid metabolism</keyword>
<keyword evidence="3" id="KW-0444">Lipid biosynthesis</keyword>
<dbReference type="InterPro" id="IPR050187">
    <property type="entry name" value="Lipid_Phosphate_FormReg"/>
</dbReference>
<dbReference type="SMART" id="SM00046">
    <property type="entry name" value="DAGKc"/>
    <property type="match status" value="1"/>
</dbReference>
<dbReference type="SUPFAM" id="SSF111331">
    <property type="entry name" value="NAD kinase/diacylglycerol kinase-like"/>
    <property type="match status" value="1"/>
</dbReference>
<dbReference type="Gene3D" id="2.60.200.40">
    <property type="match status" value="1"/>
</dbReference>
<dbReference type="PROSITE" id="PS50146">
    <property type="entry name" value="DAGK"/>
    <property type="match status" value="1"/>
</dbReference>
<keyword evidence="8" id="KW-0067">ATP-binding</keyword>
<evidence type="ECO:0000256" key="10">
    <source>
        <dbReference type="ARBA" id="ARBA00023098"/>
    </source>
</evidence>
<keyword evidence="15" id="KW-1185">Reference proteome</keyword>
<evidence type="ECO:0000256" key="1">
    <source>
        <dbReference type="ARBA" id="ARBA00001946"/>
    </source>
</evidence>
<comment type="similarity">
    <text evidence="2">Belongs to the diacylglycerol/lipid kinase family.</text>
</comment>
<dbReference type="InterPro" id="IPR045540">
    <property type="entry name" value="YegS/DAGK_C"/>
</dbReference>
<keyword evidence="7 14" id="KW-0418">Kinase</keyword>
<dbReference type="Pfam" id="PF19279">
    <property type="entry name" value="YegS_C"/>
    <property type="match status" value="1"/>
</dbReference>
<dbReference type="Proteomes" id="UP001299068">
    <property type="component" value="Unassembled WGS sequence"/>
</dbReference>
<dbReference type="Gene3D" id="3.40.50.10330">
    <property type="entry name" value="Probable inorganic polyphosphate/atp-NAD kinase, domain 1"/>
    <property type="match status" value="1"/>
</dbReference>
<organism evidence="14 15">
    <name type="scientific">Clostridium sardiniense</name>
    <name type="common">Clostridium absonum</name>
    <dbReference type="NCBI Taxonomy" id="29369"/>
    <lineage>
        <taxon>Bacteria</taxon>
        <taxon>Bacillati</taxon>
        <taxon>Bacillota</taxon>
        <taxon>Clostridia</taxon>
        <taxon>Eubacteriales</taxon>
        <taxon>Clostridiaceae</taxon>
        <taxon>Clostridium</taxon>
    </lineage>
</organism>
<dbReference type="PANTHER" id="PTHR12358">
    <property type="entry name" value="SPHINGOSINE KINASE"/>
    <property type="match status" value="1"/>
</dbReference>
<sequence length="301" mass="33496">MKHIFIINPVAGKGKGLDFERKIHNIFKKINYPYEIIVTKESGHAIEVVKKITSKEKCIVYSIGGDGTLNEVLNGIINSDSSLAVIPAGSGNDFARTLYGDIKSDNLLEDLIHGEERTIDVAKLNDQYYLNISSIGFDASVVNNARHYKKYKFISGPMAYAIAVMKTLFTFKPMELTFKINGAETKGNMYLIAVANGKCYGGGIKIAPKAKLDDGLLDIYAIKKPKVHRLIRFLPMVVLGKDTSHVEEIKYIKCSKIQVIAKDETIINLDGEILFSKDLTFEVIPNALKVRVPKIDIIKEV</sequence>
<dbReference type="InterPro" id="IPR017438">
    <property type="entry name" value="ATP-NAD_kinase_N"/>
</dbReference>
<evidence type="ECO:0000256" key="7">
    <source>
        <dbReference type="ARBA" id="ARBA00022777"/>
    </source>
</evidence>
<keyword evidence="5" id="KW-0479">Metal-binding</keyword>
<keyword evidence="12" id="KW-1208">Phospholipid metabolism</keyword>
<evidence type="ECO:0000256" key="5">
    <source>
        <dbReference type="ARBA" id="ARBA00022723"/>
    </source>
</evidence>
<comment type="cofactor">
    <cofactor evidence="1">
        <name>Mg(2+)</name>
        <dbReference type="ChEBI" id="CHEBI:18420"/>
    </cofactor>
</comment>
<dbReference type="RefSeq" id="WP_221861062.1">
    <property type="nucleotide sequence ID" value="NZ_JAIKTU010000007.1"/>
</dbReference>
<evidence type="ECO:0000256" key="4">
    <source>
        <dbReference type="ARBA" id="ARBA00022679"/>
    </source>
</evidence>
<dbReference type="EMBL" id="JAIKTU010000007">
    <property type="protein sequence ID" value="MBY0755690.1"/>
    <property type="molecule type" value="Genomic_DNA"/>
</dbReference>
<keyword evidence="9" id="KW-0460">Magnesium</keyword>
<evidence type="ECO:0000256" key="2">
    <source>
        <dbReference type="ARBA" id="ARBA00005983"/>
    </source>
</evidence>
<gene>
    <name evidence="14" type="ORF">K5V21_09480</name>
</gene>
<evidence type="ECO:0000256" key="9">
    <source>
        <dbReference type="ARBA" id="ARBA00022842"/>
    </source>
</evidence>
<name>A0ABS7KY06_CLOSR</name>
<keyword evidence="11" id="KW-0594">Phospholipid biosynthesis</keyword>
<dbReference type="GO" id="GO:0016301">
    <property type="term" value="F:kinase activity"/>
    <property type="evidence" value="ECO:0007669"/>
    <property type="project" value="UniProtKB-KW"/>
</dbReference>
<keyword evidence="4" id="KW-0808">Transferase</keyword>
<evidence type="ECO:0000313" key="15">
    <source>
        <dbReference type="Proteomes" id="UP001299068"/>
    </source>
</evidence>
<evidence type="ECO:0000256" key="11">
    <source>
        <dbReference type="ARBA" id="ARBA00023209"/>
    </source>
</evidence>
<comment type="caution">
    <text evidence="14">The sequence shown here is derived from an EMBL/GenBank/DDBJ whole genome shotgun (WGS) entry which is preliminary data.</text>
</comment>
<evidence type="ECO:0000256" key="3">
    <source>
        <dbReference type="ARBA" id="ARBA00022516"/>
    </source>
</evidence>
<reference evidence="14 15" key="1">
    <citation type="journal article" date="2021" name="Cell Host Microbe">
        <title>in vivo commensal control of Clostridioides difficile virulence.</title>
        <authorList>
            <person name="Girinathan B.P."/>
            <person name="Dibenedetto N."/>
            <person name="Worley J.N."/>
            <person name="Peltier J."/>
            <person name="Arrieta-Ortiz M.L."/>
            <person name="Rupa Christinal Immanuel S."/>
            <person name="Lavin R."/>
            <person name="Delaney M.L."/>
            <person name="Cummins C."/>
            <person name="Hoffmann M."/>
            <person name="Luo Y."/>
            <person name="Gonzalez-Escalona N."/>
            <person name="Allard M."/>
            <person name="Onderdonk A.B."/>
            <person name="Gerber G.K."/>
            <person name="Sonenshein A.L."/>
            <person name="Baliga N."/>
            <person name="Dupuy B."/>
            <person name="Bry L."/>
        </authorList>
    </citation>
    <scope>NUCLEOTIDE SEQUENCE [LARGE SCALE GENOMIC DNA]</scope>
    <source>
        <strain evidence="14 15">DSM 599</strain>
    </source>
</reference>
<dbReference type="NCBIfam" id="TIGR00147">
    <property type="entry name" value="YegS/Rv2252/BmrU family lipid kinase"/>
    <property type="match status" value="1"/>
</dbReference>
<evidence type="ECO:0000259" key="13">
    <source>
        <dbReference type="PROSITE" id="PS50146"/>
    </source>
</evidence>
<evidence type="ECO:0000256" key="8">
    <source>
        <dbReference type="ARBA" id="ARBA00022840"/>
    </source>
</evidence>
<protein>
    <submittedName>
        <fullName evidence="14">Diacylglycerol kinase family lipid kinase</fullName>
    </submittedName>
</protein>
<feature type="domain" description="DAGKc" evidence="13">
    <location>
        <begin position="1"/>
        <end position="128"/>
    </location>
</feature>
<keyword evidence="6" id="KW-0547">Nucleotide-binding</keyword>
<dbReference type="InterPro" id="IPR001206">
    <property type="entry name" value="Diacylglycerol_kinase_cat_dom"/>
</dbReference>
<proteinExistence type="inferred from homology"/>
<dbReference type="PANTHER" id="PTHR12358:SF106">
    <property type="entry name" value="LIPID KINASE YEGS"/>
    <property type="match status" value="1"/>
</dbReference>
<accession>A0ABS7KY06</accession>
<evidence type="ECO:0000313" key="14">
    <source>
        <dbReference type="EMBL" id="MBY0755690.1"/>
    </source>
</evidence>
<dbReference type="InterPro" id="IPR005218">
    <property type="entry name" value="Diacylglycerol/lipid_kinase"/>
</dbReference>
<evidence type="ECO:0000256" key="6">
    <source>
        <dbReference type="ARBA" id="ARBA00022741"/>
    </source>
</evidence>
<dbReference type="Pfam" id="PF00781">
    <property type="entry name" value="DAGK_cat"/>
    <property type="match status" value="1"/>
</dbReference>
<evidence type="ECO:0000256" key="12">
    <source>
        <dbReference type="ARBA" id="ARBA00023264"/>
    </source>
</evidence>